<evidence type="ECO:0000256" key="1">
    <source>
        <dbReference type="SAM" id="Phobius"/>
    </source>
</evidence>
<sequence>MIIKKRIKGFIYFLLFTLIVIFLLINSRPHLIVDERPVKADAIVILSGSVVRLDKGIELFQKGYGQYLILSTPWGLGLTDKTVHTLPIPEKQLLLEKNATSTYTNALYTKELLEEYNLKSVLVVSSDYHMRRSKLTFDRVFRNSEIHLTYVAADKNSDPYWFLDSNARKIVISEYVKLIGYYFELYKKYDLGE</sequence>
<dbReference type="InterPro" id="IPR003848">
    <property type="entry name" value="DUF218"/>
</dbReference>
<proteinExistence type="predicted"/>
<evidence type="ECO:0000313" key="3">
    <source>
        <dbReference type="EMBL" id="WXB96679.1"/>
    </source>
</evidence>
<dbReference type="RefSeq" id="WP_338778799.1">
    <property type="nucleotide sequence ID" value="NZ_CP147407.1"/>
</dbReference>
<dbReference type="PANTHER" id="PTHR30336">
    <property type="entry name" value="INNER MEMBRANE PROTEIN, PROBABLE PERMEASE"/>
    <property type="match status" value="1"/>
</dbReference>
<evidence type="ECO:0000313" key="4">
    <source>
        <dbReference type="Proteomes" id="UP001377337"/>
    </source>
</evidence>
<keyword evidence="1" id="KW-0812">Transmembrane</keyword>
<reference evidence="3 4" key="1">
    <citation type="submission" date="2024-02" db="EMBL/GenBank/DDBJ databases">
        <title>Seven novel Bacillus-like species.</title>
        <authorList>
            <person name="Liu G."/>
        </authorList>
    </citation>
    <scope>NUCLEOTIDE SEQUENCE [LARGE SCALE GENOMIC DNA]</scope>
    <source>
        <strain evidence="3 4">FJAT-52054</strain>
    </source>
</reference>
<feature type="transmembrane region" description="Helical" evidence="1">
    <location>
        <begin position="7"/>
        <end position="25"/>
    </location>
</feature>
<dbReference type="PANTHER" id="PTHR30336:SF4">
    <property type="entry name" value="ENVELOPE BIOGENESIS FACTOR ELYC"/>
    <property type="match status" value="1"/>
</dbReference>
<feature type="domain" description="DUF218" evidence="2">
    <location>
        <begin position="41"/>
        <end position="176"/>
    </location>
</feature>
<evidence type="ECO:0000259" key="2">
    <source>
        <dbReference type="Pfam" id="PF02698"/>
    </source>
</evidence>
<dbReference type="CDD" id="cd06259">
    <property type="entry name" value="YdcF-like"/>
    <property type="match status" value="1"/>
</dbReference>
<dbReference type="InterPro" id="IPR051599">
    <property type="entry name" value="Cell_Envelope_Assoc"/>
</dbReference>
<keyword evidence="1" id="KW-1133">Transmembrane helix</keyword>
<dbReference type="InterPro" id="IPR014729">
    <property type="entry name" value="Rossmann-like_a/b/a_fold"/>
</dbReference>
<accession>A0ABZ2NGM1</accession>
<dbReference type="EMBL" id="CP147407">
    <property type="protein sequence ID" value="WXB96679.1"/>
    <property type="molecule type" value="Genomic_DNA"/>
</dbReference>
<gene>
    <name evidence="3" type="ORF">WCV65_19440</name>
</gene>
<dbReference type="Proteomes" id="UP001377337">
    <property type="component" value="Chromosome"/>
</dbReference>
<dbReference type="Pfam" id="PF02698">
    <property type="entry name" value="DUF218"/>
    <property type="match status" value="1"/>
</dbReference>
<dbReference type="Gene3D" id="3.40.50.620">
    <property type="entry name" value="HUPs"/>
    <property type="match status" value="1"/>
</dbReference>
<keyword evidence="4" id="KW-1185">Reference proteome</keyword>
<name>A0ABZ2NGM1_9BACI</name>
<organism evidence="3 4">
    <name type="scientific">Metabacillus sediminis</name>
    <dbReference type="NCBI Taxonomy" id="3117746"/>
    <lineage>
        <taxon>Bacteria</taxon>
        <taxon>Bacillati</taxon>
        <taxon>Bacillota</taxon>
        <taxon>Bacilli</taxon>
        <taxon>Bacillales</taxon>
        <taxon>Bacillaceae</taxon>
        <taxon>Metabacillus</taxon>
    </lineage>
</organism>
<keyword evidence="1" id="KW-0472">Membrane</keyword>
<protein>
    <submittedName>
        <fullName evidence="3">YdcF family protein</fullName>
    </submittedName>
</protein>